<dbReference type="EMBL" id="LIAE01006933">
    <property type="protein sequence ID" value="PAV83694.1"/>
    <property type="molecule type" value="Genomic_DNA"/>
</dbReference>
<keyword evidence="2 4" id="KW-0863">Zinc-finger</keyword>
<dbReference type="PROSITE" id="PS50865">
    <property type="entry name" value="ZF_MYND_2"/>
    <property type="match status" value="1"/>
</dbReference>
<dbReference type="Gene3D" id="2.170.270.10">
    <property type="entry name" value="SET domain"/>
    <property type="match status" value="1"/>
</dbReference>
<dbReference type="Proteomes" id="UP000218231">
    <property type="component" value="Unassembled WGS sequence"/>
</dbReference>
<evidence type="ECO:0000313" key="7">
    <source>
        <dbReference type="Proteomes" id="UP000218231"/>
    </source>
</evidence>
<dbReference type="AlphaFoldDB" id="A0A2A2LC31"/>
<evidence type="ECO:0000256" key="4">
    <source>
        <dbReference type="PROSITE-ProRule" id="PRU00134"/>
    </source>
</evidence>
<evidence type="ECO:0000256" key="3">
    <source>
        <dbReference type="ARBA" id="ARBA00022833"/>
    </source>
</evidence>
<dbReference type="PROSITE" id="PS01360">
    <property type="entry name" value="ZF_MYND_1"/>
    <property type="match status" value="1"/>
</dbReference>
<keyword evidence="7" id="KW-1185">Reference proteome</keyword>
<evidence type="ECO:0000259" key="5">
    <source>
        <dbReference type="PROSITE" id="PS50865"/>
    </source>
</evidence>
<sequence length="466" mass="53522">MDLIEEEAFAKVVLDNKLEDVCANCFQESIVKKFFHCAKCEVIHYCSKECQISDWINHKPECKANRRNSGRILNEDDRLIARIIWKLARGGDSPALNGRRWTDLDGFREGKHFPMDDERLDECMEDLAMYMGVSDLPKRDVVKNIIHKVDYNMMQIMNNQMVPIGIGIYVGLIAHKHSCNPDGHILFSGGKAVFRSRKKDVTYSKDLTVNYLSLMQTKEERNKHIVLLFGKECNCQVCQDEERDRMAMSVRCSVCSKGICPLNPDAGQLVCSTCGRKAPIGIKEALKCNQQVKRQLRKLDKRKKMDLRACMAESVNVYDRNVSKLSHINLYLGRLASSIQRLCSILKDKDLCRQFATAPLESYNYFLSPGDRDLTEVHFRSVVCMSRVLNDPNHPELRNLLQLTLSLSSISHGERFRDYAGGVSNNPFFSYFENEKEAAQHIRDVVIETEGRIQPENFHFIRVPKQ</sequence>
<dbReference type="STRING" id="2018661.A0A2A2LC31"/>
<dbReference type="SUPFAM" id="SSF144232">
    <property type="entry name" value="HIT/MYND zinc finger-like"/>
    <property type="match status" value="1"/>
</dbReference>
<dbReference type="Gene3D" id="1.10.220.160">
    <property type="match status" value="1"/>
</dbReference>
<dbReference type="Pfam" id="PF01753">
    <property type="entry name" value="zf-MYND"/>
    <property type="match status" value="1"/>
</dbReference>
<dbReference type="InterPro" id="IPR050869">
    <property type="entry name" value="H3K4_H4K5_MeTrfase"/>
</dbReference>
<feature type="domain" description="MYND-type" evidence="5">
    <location>
        <begin position="22"/>
        <end position="62"/>
    </location>
</feature>
<dbReference type="GO" id="GO:0008270">
    <property type="term" value="F:zinc ion binding"/>
    <property type="evidence" value="ECO:0007669"/>
    <property type="project" value="UniProtKB-KW"/>
</dbReference>
<keyword evidence="1" id="KW-0479">Metal-binding</keyword>
<proteinExistence type="predicted"/>
<gene>
    <name evidence="6" type="ORF">WR25_26613</name>
</gene>
<evidence type="ECO:0000256" key="1">
    <source>
        <dbReference type="ARBA" id="ARBA00022723"/>
    </source>
</evidence>
<keyword evidence="3" id="KW-0862">Zinc</keyword>
<reference evidence="6 7" key="1">
    <citation type="journal article" date="2017" name="Curr. Biol.">
        <title>Genome architecture and evolution of a unichromosomal asexual nematode.</title>
        <authorList>
            <person name="Fradin H."/>
            <person name="Zegar C."/>
            <person name="Gutwein M."/>
            <person name="Lucas J."/>
            <person name="Kovtun M."/>
            <person name="Corcoran D."/>
            <person name="Baugh L.R."/>
            <person name="Kiontke K."/>
            <person name="Gunsalus K."/>
            <person name="Fitch D.H."/>
            <person name="Piano F."/>
        </authorList>
    </citation>
    <scope>NUCLEOTIDE SEQUENCE [LARGE SCALE GENOMIC DNA]</scope>
    <source>
        <strain evidence="6">PF1309</strain>
    </source>
</reference>
<dbReference type="InterPro" id="IPR046341">
    <property type="entry name" value="SET_dom_sf"/>
</dbReference>
<dbReference type="InterPro" id="IPR002893">
    <property type="entry name" value="Znf_MYND"/>
</dbReference>
<dbReference type="PANTHER" id="PTHR12197:SF251">
    <property type="entry name" value="EG:BACR7C10.4 PROTEIN"/>
    <property type="match status" value="1"/>
</dbReference>
<protein>
    <recommendedName>
        <fullName evidence="5">MYND-type domain-containing protein</fullName>
    </recommendedName>
</protein>
<dbReference type="Gene3D" id="6.10.140.2220">
    <property type="match status" value="1"/>
</dbReference>
<evidence type="ECO:0000313" key="6">
    <source>
        <dbReference type="EMBL" id="PAV83694.1"/>
    </source>
</evidence>
<dbReference type="GO" id="GO:0005634">
    <property type="term" value="C:nucleus"/>
    <property type="evidence" value="ECO:0007669"/>
    <property type="project" value="TreeGrafter"/>
</dbReference>
<dbReference type="PANTHER" id="PTHR12197">
    <property type="entry name" value="HISTONE-LYSINE N-METHYLTRANSFERASE SMYD"/>
    <property type="match status" value="1"/>
</dbReference>
<organism evidence="6 7">
    <name type="scientific">Diploscapter pachys</name>
    <dbReference type="NCBI Taxonomy" id="2018661"/>
    <lineage>
        <taxon>Eukaryota</taxon>
        <taxon>Metazoa</taxon>
        <taxon>Ecdysozoa</taxon>
        <taxon>Nematoda</taxon>
        <taxon>Chromadorea</taxon>
        <taxon>Rhabditida</taxon>
        <taxon>Rhabditina</taxon>
        <taxon>Rhabditomorpha</taxon>
        <taxon>Rhabditoidea</taxon>
        <taxon>Rhabditidae</taxon>
        <taxon>Diploscapter</taxon>
    </lineage>
</organism>
<comment type="caution">
    <text evidence="6">The sequence shown here is derived from an EMBL/GenBank/DDBJ whole genome shotgun (WGS) entry which is preliminary data.</text>
</comment>
<evidence type="ECO:0000256" key="2">
    <source>
        <dbReference type="ARBA" id="ARBA00022771"/>
    </source>
</evidence>
<name>A0A2A2LC31_9BILA</name>
<accession>A0A2A2LC31</accession>
<dbReference type="OrthoDB" id="265717at2759"/>